<dbReference type="GO" id="GO:0070390">
    <property type="term" value="C:transcription export complex 2"/>
    <property type="evidence" value="ECO:0007669"/>
    <property type="project" value="TreeGrafter"/>
</dbReference>
<evidence type="ECO:0000256" key="2">
    <source>
        <dbReference type="ARBA" id="ARBA00033214"/>
    </source>
</evidence>
<dbReference type="OMA" id="INRMFTL"/>
<evidence type="ECO:0000313" key="6">
    <source>
        <dbReference type="Proteomes" id="UP000000311"/>
    </source>
</evidence>
<evidence type="ECO:0000256" key="1">
    <source>
        <dbReference type="ARBA" id="ARBA00025771"/>
    </source>
</evidence>
<evidence type="ECO:0000256" key="3">
    <source>
        <dbReference type="ARBA" id="ARBA00072421"/>
    </source>
</evidence>
<dbReference type="GO" id="GO:0006368">
    <property type="term" value="P:transcription elongation by RNA polymerase II"/>
    <property type="evidence" value="ECO:0007669"/>
    <property type="project" value="TreeGrafter"/>
</dbReference>
<reference evidence="5 6" key="1">
    <citation type="journal article" date="2010" name="Science">
        <title>Genomic comparison of the ants Camponotus floridanus and Harpegnathos saltator.</title>
        <authorList>
            <person name="Bonasio R."/>
            <person name="Zhang G."/>
            <person name="Ye C."/>
            <person name="Mutti N.S."/>
            <person name="Fang X."/>
            <person name="Qin N."/>
            <person name="Donahue G."/>
            <person name="Yang P."/>
            <person name="Li Q."/>
            <person name="Li C."/>
            <person name="Zhang P."/>
            <person name="Huang Z."/>
            <person name="Berger S.L."/>
            <person name="Reinberg D."/>
            <person name="Wang J."/>
            <person name="Liebig J."/>
        </authorList>
    </citation>
    <scope>NUCLEOTIDE SEQUENCE [LARGE SCALE GENOMIC DNA]</scope>
    <source>
        <strain evidence="6">C129</strain>
    </source>
</reference>
<dbReference type="InParanoid" id="E1ZWN0"/>
<proteinExistence type="inferred from homology"/>
<dbReference type="GO" id="GO:0016973">
    <property type="term" value="P:poly(A)+ mRNA export from nucleus"/>
    <property type="evidence" value="ECO:0007669"/>
    <property type="project" value="TreeGrafter"/>
</dbReference>
<dbReference type="Proteomes" id="UP000000311">
    <property type="component" value="Unassembled WGS sequence"/>
</dbReference>
<dbReference type="PANTHER" id="PTHR12732">
    <property type="entry name" value="UNCHARACTERIZED PROTEASOME COMPONENT REGION PCI-CONTAINING"/>
    <property type="match status" value="1"/>
</dbReference>
<keyword evidence="6" id="KW-1185">Reference proteome</keyword>
<dbReference type="Gene3D" id="1.10.10.10">
    <property type="entry name" value="Winged helix-like DNA-binding domain superfamily/Winged helix DNA-binding domain"/>
    <property type="match status" value="1"/>
</dbReference>
<evidence type="ECO:0000313" key="5">
    <source>
        <dbReference type="EMBL" id="EFN74410.1"/>
    </source>
</evidence>
<dbReference type="FunFam" id="1.10.10.10:FF:000146">
    <property type="entry name" value="PCI domain-containing protein 2 homolog"/>
    <property type="match status" value="1"/>
</dbReference>
<feature type="domain" description="PCI" evidence="4">
    <location>
        <begin position="210"/>
        <end position="391"/>
    </location>
</feature>
<dbReference type="Pfam" id="PF01399">
    <property type="entry name" value="PCI"/>
    <property type="match status" value="1"/>
</dbReference>
<dbReference type="PANTHER" id="PTHR12732:SF0">
    <property type="entry name" value="PCI DOMAIN-CONTAINING PROTEIN 2"/>
    <property type="match status" value="1"/>
</dbReference>
<dbReference type="OrthoDB" id="10252687at2759"/>
<dbReference type="STRING" id="104421.E1ZWN0"/>
<dbReference type="EMBL" id="GL434862">
    <property type="protein sequence ID" value="EFN74410.1"/>
    <property type="molecule type" value="Genomic_DNA"/>
</dbReference>
<dbReference type="InterPro" id="IPR045114">
    <property type="entry name" value="Csn12-like"/>
</dbReference>
<dbReference type="AlphaFoldDB" id="E1ZWN0"/>
<protein>
    <recommendedName>
        <fullName evidence="3">PCI domain-containing protein 2 homolog</fullName>
    </recommendedName>
    <alternativeName>
        <fullName evidence="2">CSN12-like protein</fullName>
    </alternativeName>
</protein>
<dbReference type="InterPro" id="IPR000717">
    <property type="entry name" value="PCI_dom"/>
</dbReference>
<gene>
    <name evidence="5" type="ORF">EAG_07172</name>
</gene>
<dbReference type="PROSITE" id="PS50250">
    <property type="entry name" value="PCI"/>
    <property type="match status" value="1"/>
</dbReference>
<comment type="similarity">
    <text evidence="1">Belongs to the CSN12 family.</text>
</comment>
<evidence type="ECO:0000259" key="4">
    <source>
        <dbReference type="PROSITE" id="PS50250"/>
    </source>
</evidence>
<sequence>MIQLTFYLYFLIQIRRTWLNQDGEALAGFLSLRHNHVSISQVGSETAIIKAVEHLSAPLDDLVLCHLKAVSAMNKNDALAIYNYQSSAVQCLAKILQIQKEENWMLPVMNVMCLELRLSAIGAENSKYNKNIKHGEVLEKCAECLMACFRVCAADNRSSEEDTKRWGMLALINQLLKVYFRINKLHLCKPLIRAIESSPYKDHFALAQQITYKFFVGRKAMFDSNYKIADEYLTYAFEHCHIQCTKNKRLILTYLVPVKMLLGYMPKQSLLEKYNLMEFWELMESVRKGDLRSLEGVMAKHEIFFIDAGIYLIVEKLKLIAYRNLFKKVYLALNTHQIPVQSLLIALQINGMEDIDMDETECLLANLIYEGKIKGYISYQHKKLVISKQNPFPSLSTIVL</sequence>
<dbReference type="InterPro" id="IPR036388">
    <property type="entry name" value="WH-like_DNA-bd_sf"/>
</dbReference>
<dbReference type="SMART" id="SM00753">
    <property type="entry name" value="PAM"/>
    <property type="match status" value="1"/>
</dbReference>
<organism evidence="6">
    <name type="scientific">Camponotus floridanus</name>
    <name type="common">Florida carpenter ant</name>
    <dbReference type="NCBI Taxonomy" id="104421"/>
    <lineage>
        <taxon>Eukaryota</taxon>
        <taxon>Metazoa</taxon>
        <taxon>Ecdysozoa</taxon>
        <taxon>Arthropoda</taxon>
        <taxon>Hexapoda</taxon>
        <taxon>Insecta</taxon>
        <taxon>Pterygota</taxon>
        <taxon>Neoptera</taxon>
        <taxon>Endopterygota</taxon>
        <taxon>Hymenoptera</taxon>
        <taxon>Apocrita</taxon>
        <taxon>Aculeata</taxon>
        <taxon>Formicoidea</taxon>
        <taxon>Formicidae</taxon>
        <taxon>Formicinae</taxon>
        <taxon>Camponotus</taxon>
    </lineage>
</organism>
<dbReference type="GO" id="GO:0003723">
    <property type="term" value="F:RNA binding"/>
    <property type="evidence" value="ECO:0007669"/>
    <property type="project" value="InterPro"/>
</dbReference>
<dbReference type="FunCoup" id="E1ZWN0">
    <property type="interactions" value="1794"/>
</dbReference>
<accession>E1ZWN0</accession>
<dbReference type="GO" id="GO:0003690">
    <property type="term" value="F:double-stranded DNA binding"/>
    <property type="evidence" value="ECO:0007669"/>
    <property type="project" value="InterPro"/>
</dbReference>
<name>E1ZWN0_CAMFO</name>
<dbReference type="GO" id="GO:0000973">
    <property type="term" value="P:post-transcriptional tethering of RNA polymerase II gene DNA at nuclear periphery"/>
    <property type="evidence" value="ECO:0007669"/>
    <property type="project" value="TreeGrafter"/>
</dbReference>